<dbReference type="NCBIfam" id="TIGR00022">
    <property type="entry name" value="YhcH/YjgK/YiaL family protein"/>
    <property type="match status" value="1"/>
</dbReference>
<proteinExistence type="predicted"/>
<accession>A0A1G4G9E4</accession>
<dbReference type="STRING" id="1642646.ING2E5A_2333"/>
<keyword evidence="2" id="KW-1185">Reference proteome</keyword>
<name>A0A1G4G9E4_9BACT</name>
<dbReference type="InterPro" id="IPR037012">
    <property type="entry name" value="NanQ/TabA/YiaL_sf"/>
</dbReference>
<dbReference type="PANTHER" id="PTHR34986:SF1">
    <property type="entry name" value="PROTEIN YIAL"/>
    <property type="match status" value="1"/>
</dbReference>
<dbReference type="Proteomes" id="UP000178485">
    <property type="component" value="Chromosome i"/>
</dbReference>
<dbReference type="EMBL" id="LT608328">
    <property type="protein sequence ID" value="SCM59135.1"/>
    <property type="molecule type" value="Genomic_DNA"/>
</dbReference>
<dbReference type="InterPro" id="IPR004375">
    <property type="entry name" value="NanQ/TabA/YiaL"/>
</dbReference>
<dbReference type="PANTHER" id="PTHR34986">
    <property type="entry name" value="EVOLVED BETA-GALACTOSIDASE SUBUNIT BETA"/>
    <property type="match status" value="1"/>
</dbReference>
<sequence>MVLDSIENATRYVGLNPLFEKAFQFIKQLDASNLPDGSFEIEGDSLKGSVVSADLKSRTEARLEIHRRFIDIQIPVAKEEIFGWRSLKTLNDPMGEFDSQNDFQLFDDEPSAYIRVNPGQFIIFFPEDAHAPLIGEGNTRKVILKVSVQ</sequence>
<dbReference type="Pfam" id="PF04074">
    <property type="entry name" value="DUF386"/>
    <property type="match status" value="1"/>
</dbReference>
<dbReference type="SUPFAM" id="SSF51197">
    <property type="entry name" value="Clavaminate synthase-like"/>
    <property type="match status" value="1"/>
</dbReference>
<evidence type="ECO:0000313" key="1">
    <source>
        <dbReference type="EMBL" id="SCM59135.1"/>
    </source>
</evidence>
<organism evidence="1 2">
    <name type="scientific">Petrimonas mucosa</name>
    <dbReference type="NCBI Taxonomy" id="1642646"/>
    <lineage>
        <taxon>Bacteria</taxon>
        <taxon>Pseudomonadati</taxon>
        <taxon>Bacteroidota</taxon>
        <taxon>Bacteroidia</taxon>
        <taxon>Bacteroidales</taxon>
        <taxon>Dysgonomonadaceae</taxon>
        <taxon>Petrimonas</taxon>
    </lineage>
</organism>
<reference evidence="1 2" key="1">
    <citation type="submission" date="2016-08" db="EMBL/GenBank/DDBJ databases">
        <authorList>
            <person name="Seilhamer J.J."/>
        </authorList>
    </citation>
    <scope>NUCLEOTIDE SEQUENCE [LARGE SCALE GENOMIC DNA]</scope>
    <source>
        <strain evidence="1">ING2-E5A</strain>
    </source>
</reference>
<dbReference type="KEGG" id="pmuc:ING2E5A_2333"/>
<dbReference type="Gene3D" id="2.60.120.370">
    <property type="entry name" value="YhcH/YjgK/YiaL"/>
    <property type="match status" value="1"/>
</dbReference>
<dbReference type="AlphaFoldDB" id="A0A1G4G9E4"/>
<dbReference type="RefSeq" id="WP_071137465.1">
    <property type="nucleotide sequence ID" value="NZ_DUQN01000108.1"/>
</dbReference>
<dbReference type="GO" id="GO:0005829">
    <property type="term" value="C:cytosol"/>
    <property type="evidence" value="ECO:0007669"/>
    <property type="project" value="TreeGrafter"/>
</dbReference>
<gene>
    <name evidence="1" type="primary">yiaL</name>
    <name evidence="1" type="ORF">ING2E5A_2333</name>
</gene>
<evidence type="ECO:0000313" key="2">
    <source>
        <dbReference type="Proteomes" id="UP000178485"/>
    </source>
</evidence>
<protein>
    <submittedName>
        <fullName evidence="1">Protein YiaL</fullName>
    </submittedName>
</protein>